<dbReference type="Proteomes" id="UP000237983">
    <property type="component" value="Unassembled WGS sequence"/>
</dbReference>
<gene>
    <name evidence="2" type="ORF">B0I08_10147</name>
</gene>
<proteinExistence type="predicted"/>
<keyword evidence="1" id="KW-0812">Transmembrane</keyword>
<feature type="transmembrane region" description="Helical" evidence="1">
    <location>
        <begin position="9"/>
        <end position="32"/>
    </location>
</feature>
<name>A0A2T0VIM5_9MICO</name>
<sequence length="142" mass="15169">MSFEEKKAWAYAAIAVIGYSVYLAMVFTAGSFRPLTEVDYAPLMLATIGGAIVAGILTGIAIAVAAPKNERQADQRDREIERLGEHVGQAFIVLGGVGALVLAMLQSEYFWIANLLYLGFVLSAVVGSAARLAAYRRGMPTP</sequence>
<keyword evidence="1" id="KW-1133">Transmembrane helix</keyword>
<feature type="transmembrane region" description="Helical" evidence="1">
    <location>
        <begin position="87"/>
        <end position="105"/>
    </location>
</feature>
<keyword evidence="3" id="KW-1185">Reference proteome</keyword>
<keyword evidence="1" id="KW-0472">Membrane</keyword>
<dbReference type="AlphaFoldDB" id="A0A2T0VIM5"/>
<feature type="transmembrane region" description="Helical" evidence="1">
    <location>
        <begin position="111"/>
        <end position="134"/>
    </location>
</feature>
<dbReference type="OrthoDB" id="4559359at2"/>
<protein>
    <recommendedName>
        <fullName evidence="4">DUF2178 domain-containing protein</fullName>
    </recommendedName>
</protein>
<evidence type="ECO:0008006" key="4">
    <source>
        <dbReference type="Google" id="ProtNLM"/>
    </source>
</evidence>
<feature type="transmembrane region" description="Helical" evidence="1">
    <location>
        <begin position="44"/>
        <end position="66"/>
    </location>
</feature>
<evidence type="ECO:0000313" key="3">
    <source>
        <dbReference type="Proteomes" id="UP000237983"/>
    </source>
</evidence>
<dbReference type="EMBL" id="PVTL01000001">
    <property type="protein sequence ID" value="PRY69925.1"/>
    <property type="molecule type" value="Genomic_DNA"/>
</dbReference>
<evidence type="ECO:0000313" key="2">
    <source>
        <dbReference type="EMBL" id="PRY69925.1"/>
    </source>
</evidence>
<evidence type="ECO:0000256" key="1">
    <source>
        <dbReference type="SAM" id="Phobius"/>
    </source>
</evidence>
<comment type="caution">
    <text evidence="2">The sequence shown here is derived from an EMBL/GenBank/DDBJ whole genome shotgun (WGS) entry which is preliminary data.</text>
</comment>
<reference evidence="2 3" key="1">
    <citation type="submission" date="2018-03" db="EMBL/GenBank/DDBJ databases">
        <title>Genomic Encyclopedia of Type Strains, Phase III (KMG-III): the genomes of soil and plant-associated and newly described type strains.</title>
        <authorList>
            <person name="Whitman W."/>
        </authorList>
    </citation>
    <scope>NUCLEOTIDE SEQUENCE [LARGE SCALE GENOMIC DNA]</scope>
    <source>
        <strain evidence="2 3">CGMCC 1.12484</strain>
    </source>
</reference>
<organism evidence="2 3">
    <name type="scientific">Glaciihabitans tibetensis</name>
    <dbReference type="NCBI Taxonomy" id="1266600"/>
    <lineage>
        <taxon>Bacteria</taxon>
        <taxon>Bacillati</taxon>
        <taxon>Actinomycetota</taxon>
        <taxon>Actinomycetes</taxon>
        <taxon>Micrococcales</taxon>
        <taxon>Microbacteriaceae</taxon>
        <taxon>Glaciihabitans</taxon>
    </lineage>
</organism>
<accession>A0A2T0VIM5</accession>